<dbReference type="PANTHER" id="PTHR14402:SF10">
    <property type="entry name" value="3CXXC-TYPE DOMAIN-CONTAINING PROTEIN"/>
    <property type="match status" value="1"/>
</dbReference>
<keyword evidence="3" id="KW-0479">Metal-binding</keyword>
<evidence type="ECO:0000256" key="6">
    <source>
        <dbReference type="ARBA" id="ARBA00022989"/>
    </source>
</evidence>
<organism evidence="10 11">
    <name type="scientific">Daphnia galeata</name>
    <dbReference type="NCBI Taxonomy" id="27404"/>
    <lineage>
        <taxon>Eukaryota</taxon>
        <taxon>Metazoa</taxon>
        <taxon>Ecdysozoa</taxon>
        <taxon>Arthropoda</taxon>
        <taxon>Crustacea</taxon>
        <taxon>Branchiopoda</taxon>
        <taxon>Diplostraca</taxon>
        <taxon>Cladocera</taxon>
        <taxon>Anomopoda</taxon>
        <taxon>Daphniidae</taxon>
        <taxon>Daphnia</taxon>
    </lineage>
</organism>
<protein>
    <recommendedName>
        <fullName evidence="9">3CxxC-type domain-containing protein</fullName>
    </recommendedName>
</protein>
<evidence type="ECO:0000256" key="7">
    <source>
        <dbReference type="ARBA" id="ARBA00023136"/>
    </source>
</evidence>
<keyword evidence="8" id="KW-0732">Signal</keyword>
<sequence>MLLNVFLFSGLETFWQSAFAWFFRPYLNTYGHLWTLTPTELRPLSYPTWHTTIYSAKVRFLCQCKRGWTSMKGRVAFWFRVRQEGDQVLHEVIFKLFGQQCKVCNDSESSNESPFLTPLWYHEEIENAISSLASQVALTLYDANPEDCPSINRFRFSQSTSSSAVHHDTARCQVLIIPIIFDLP</sequence>
<keyword evidence="6" id="KW-1133">Transmembrane helix</keyword>
<evidence type="ECO:0000256" key="8">
    <source>
        <dbReference type="SAM" id="SignalP"/>
    </source>
</evidence>
<comment type="caution">
    <text evidence="10">The sequence shown here is derived from an EMBL/GenBank/DDBJ whole genome shotgun (WGS) entry which is preliminary data.</text>
</comment>
<dbReference type="GO" id="GO:0008270">
    <property type="term" value="F:zinc ion binding"/>
    <property type="evidence" value="ECO:0007669"/>
    <property type="project" value="UniProtKB-KW"/>
</dbReference>
<dbReference type="InterPro" id="IPR026096">
    <property type="entry name" value="R-trans_p"/>
</dbReference>
<evidence type="ECO:0000256" key="4">
    <source>
        <dbReference type="ARBA" id="ARBA00022771"/>
    </source>
</evidence>
<dbReference type="InterPro" id="IPR027377">
    <property type="entry name" value="ZAR1/RTP1-5-like_Znf-3CxxC"/>
</dbReference>
<keyword evidence="5" id="KW-0862">Zinc</keyword>
<dbReference type="PANTHER" id="PTHR14402">
    <property type="entry name" value="RECEPTOR TRANSPORTING PROTEIN"/>
    <property type="match status" value="1"/>
</dbReference>
<keyword evidence="11" id="KW-1185">Reference proteome</keyword>
<evidence type="ECO:0000256" key="1">
    <source>
        <dbReference type="ARBA" id="ARBA00004167"/>
    </source>
</evidence>
<evidence type="ECO:0000256" key="2">
    <source>
        <dbReference type="ARBA" id="ARBA00022692"/>
    </source>
</evidence>
<feature type="chain" id="PRO_5035182500" description="3CxxC-type domain-containing protein" evidence="8">
    <location>
        <begin position="21"/>
        <end position="184"/>
    </location>
</feature>
<dbReference type="AlphaFoldDB" id="A0A8J2RVM6"/>
<evidence type="ECO:0000313" key="11">
    <source>
        <dbReference type="Proteomes" id="UP000789390"/>
    </source>
</evidence>
<proteinExistence type="predicted"/>
<feature type="signal peptide" evidence="8">
    <location>
        <begin position="1"/>
        <end position="20"/>
    </location>
</feature>
<evidence type="ECO:0000259" key="9">
    <source>
        <dbReference type="SMART" id="SM01328"/>
    </source>
</evidence>
<dbReference type="SMART" id="SM01328">
    <property type="entry name" value="zf-3CxxC"/>
    <property type="match status" value="1"/>
</dbReference>
<accession>A0A8J2RVM6</accession>
<dbReference type="Proteomes" id="UP000789390">
    <property type="component" value="Unassembled WGS sequence"/>
</dbReference>
<dbReference type="GO" id="GO:0016020">
    <property type="term" value="C:membrane"/>
    <property type="evidence" value="ECO:0007669"/>
    <property type="project" value="UniProtKB-SubCell"/>
</dbReference>
<name>A0A8J2RVM6_9CRUS</name>
<keyword evidence="7" id="KW-0472">Membrane</keyword>
<dbReference type="Pfam" id="PF13695">
    <property type="entry name" value="Zn_ribbon_3CxxC"/>
    <property type="match status" value="1"/>
</dbReference>
<evidence type="ECO:0000256" key="3">
    <source>
        <dbReference type="ARBA" id="ARBA00022723"/>
    </source>
</evidence>
<gene>
    <name evidence="10" type="ORF">DGAL_LOCUS13849</name>
</gene>
<keyword evidence="2" id="KW-0812">Transmembrane</keyword>
<dbReference type="GO" id="GO:0051205">
    <property type="term" value="P:protein insertion into membrane"/>
    <property type="evidence" value="ECO:0007669"/>
    <property type="project" value="TreeGrafter"/>
</dbReference>
<comment type="subcellular location">
    <subcellularLocation>
        <location evidence="1">Membrane</location>
        <topology evidence="1">Single-pass membrane protein</topology>
    </subcellularLocation>
</comment>
<feature type="domain" description="3CxxC-type" evidence="9">
    <location>
        <begin position="55"/>
        <end position="137"/>
    </location>
</feature>
<evidence type="ECO:0000313" key="10">
    <source>
        <dbReference type="EMBL" id="CAH0110286.1"/>
    </source>
</evidence>
<dbReference type="GO" id="GO:0031849">
    <property type="term" value="F:olfactory receptor binding"/>
    <property type="evidence" value="ECO:0007669"/>
    <property type="project" value="TreeGrafter"/>
</dbReference>
<keyword evidence="4" id="KW-0863">Zinc-finger</keyword>
<dbReference type="OrthoDB" id="8121437at2759"/>
<reference evidence="10" key="1">
    <citation type="submission" date="2021-11" db="EMBL/GenBank/DDBJ databases">
        <authorList>
            <person name="Schell T."/>
        </authorList>
    </citation>
    <scope>NUCLEOTIDE SEQUENCE</scope>
    <source>
        <strain evidence="10">M5</strain>
    </source>
</reference>
<dbReference type="EMBL" id="CAKKLH010000302">
    <property type="protein sequence ID" value="CAH0110286.1"/>
    <property type="molecule type" value="Genomic_DNA"/>
</dbReference>
<dbReference type="GO" id="GO:0006612">
    <property type="term" value="P:protein targeting to membrane"/>
    <property type="evidence" value="ECO:0007669"/>
    <property type="project" value="TreeGrafter"/>
</dbReference>
<evidence type="ECO:0000256" key="5">
    <source>
        <dbReference type="ARBA" id="ARBA00022833"/>
    </source>
</evidence>